<gene>
    <name evidence="2" type="ORF">UT39_C0001G0031</name>
</gene>
<organism evidence="2 3">
    <name type="scientific">Candidatus Woesebacteria bacterium GW2011_GWA1_39_21</name>
    <dbReference type="NCBI Taxonomy" id="1618550"/>
    <lineage>
        <taxon>Bacteria</taxon>
        <taxon>Candidatus Woeseibacteriota</taxon>
    </lineage>
</organism>
<dbReference type="Proteomes" id="UP000034246">
    <property type="component" value="Unassembled WGS sequence"/>
</dbReference>
<accession>A0A0G0NGM7</accession>
<feature type="transmembrane region" description="Helical" evidence="1">
    <location>
        <begin position="21"/>
        <end position="49"/>
    </location>
</feature>
<evidence type="ECO:0000313" key="2">
    <source>
        <dbReference type="EMBL" id="KKR11976.1"/>
    </source>
</evidence>
<evidence type="ECO:0008006" key="4">
    <source>
        <dbReference type="Google" id="ProtNLM"/>
    </source>
</evidence>
<comment type="caution">
    <text evidence="2">The sequence shown here is derived from an EMBL/GenBank/DDBJ whole genome shotgun (WGS) entry which is preliminary data.</text>
</comment>
<keyword evidence="1" id="KW-0812">Transmembrane</keyword>
<dbReference type="AlphaFoldDB" id="A0A0G0NGM7"/>
<reference evidence="2 3" key="1">
    <citation type="journal article" date="2015" name="Nature">
        <title>rRNA introns, odd ribosomes, and small enigmatic genomes across a large radiation of phyla.</title>
        <authorList>
            <person name="Brown C.T."/>
            <person name="Hug L.A."/>
            <person name="Thomas B.C."/>
            <person name="Sharon I."/>
            <person name="Castelle C.J."/>
            <person name="Singh A."/>
            <person name="Wilkins M.J."/>
            <person name="Williams K.H."/>
            <person name="Banfield J.F."/>
        </authorList>
    </citation>
    <scope>NUCLEOTIDE SEQUENCE [LARGE SCALE GENOMIC DNA]</scope>
</reference>
<evidence type="ECO:0000313" key="3">
    <source>
        <dbReference type="Proteomes" id="UP000034246"/>
    </source>
</evidence>
<keyword evidence="1" id="KW-0472">Membrane</keyword>
<proteinExistence type="predicted"/>
<name>A0A0G0NGM7_9BACT</name>
<dbReference type="EMBL" id="LBWP01000001">
    <property type="protein sequence ID" value="KKR11976.1"/>
    <property type="molecule type" value="Genomic_DNA"/>
</dbReference>
<protein>
    <recommendedName>
        <fullName evidence="4">LytR/CpsA/Psr regulator C-terminal domain-containing protein</fullName>
    </recommendedName>
</protein>
<sequence length="307" mass="34376">MIRGSRRRAKKFKRVRNFQKFPLKKTIIGFGIGLFLVFIVFVVTIVLSIRKSVGIGKPINTVIVYRDGLVFAGFDPSVNDLLLVKVPGNLMVNTAGGYGKYQLKNVYDLGENEKKADDLVKKTIMKNFHIPIHLVVDCRKISFNGESVGTSTFSCPKRRNLFSLVNLLYESIKSGGNTSTKDLKDYRAIVTDTTDDGFFELSDSIFDKLEFDFSQDMSLDQIVNVRLEIGNSSDLPEYLYDVIKIMGGRVVEGTSGKDVVSSGCAVFGDDKKFIEDVGRVFGCRVEYEEMVAKEARVSISESYLRSL</sequence>
<keyword evidence="1" id="KW-1133">Transmembrane helix</keyword>
<evidence type="ECO:0000256" key="1">
    <source>
        <dbReference type="SAM" id="Phobius"/>
    </source>
</evidence>
<dbReference type="STRING" id="1618550.UT39_C0001G0031"/>